<proteinExistence type="predicted"/>
<dbReference type="Proteomes" id="UP001235664">
    <property type="component" value="Unassembled WGS sequence"/>
</dbReference>
<evidence type="ECO:0000313" key="1">
    <source>
        <dbReference type="EMBL" id="MDP4539611.1"/>
    </source>
</evidence>
<accession>A0ABT9H8G1</accession>
<evidence type="ECO:0000313" key="2">
    <source>
        <dbReference type="Proteomes" id="UP001235664"/>
    </source>
</evidence>
<organism evidence="1 2">
    <name type="scientific">Qipengyuania benthica</name>
    <dbReference type="NCBI Taxonomy" id="3067651"/>
    <lineage>
        <taxon>Bacteria</taxon>
        <taxon>Pseudomonadati</taxon>
        <taxon>Pseudomonadota</taxon>
        <taxon>Alphaproteobacteria</taxon>
        <taxon>Sphingomonadales</taxon>
        <taxon>Erythrobacteraceae</taxon>
        <taxon>Qipengyuania</taxon>
    </lineage>
</organism>
<gene>
    <name evidence="1" type="ORF">Q9K01_08255</name>
</gene>
<protein>
    <submittedName>
        <fullName evidence="1">Aspartate-semialdehyde dehydrogenase</fullName>
    </submittedName>
</protein>
<reference evidence="1 2" key="1">
    <citation type="submission" date="2023-08" db="EMBL/GenBank/DDBJ databases">
        <title>genomic of DY56.</title>
        <authorList>
            <person name="Wang Y."/>
        </authorList>
    </citation>
    <scope>NUCLEOTIDE SEQUENCE [LARGE SCALE GENOMIC DNA]</scope>
    <source>
        <strain evidence="1 2">DY56-A-20</strain>
    </source>
</reference>
<sequence length="194" mass="19953">MRWTMIGAAALALAGCGESAPEEAAEGADLALQETPNLPADPAGVVRLRGDGLEVTGPLGTMLTFGSLRAPVETEMAKVFGEARDAGTNTECGAGPIAFTEYPGGLSLNFQEGALVGWSLRDSDAEGADIATAEGIALDSSEAELAEAYEVEMIADSTLGEEFTTPAGIFGFLTGEGATREVESLHAGTNCFFR</sequence>
<dbReference type="PROSITE" id="PS51257">
    <property type="entry name" value="PROKAR_LIPOPROTEIN"/>
    <property type="match status" value="1"/>
</dbReference>
<dbReference type="RefSeq" id="WP_305929731.1">
    <property type="nucleotide sequence ID" value="NZ_JAVAIL010000002.1"/>
</dbReference>
<name>A0ABT9H8G1_9SPHN</name>
<dbReference type="EMBL" id="JAVAIL010000002">
    <property type="protein sequence ID" value="MDP4539611.1"/>
    <property type="molecule type" value="Genomic_DNA"/>
</dbReference>
<keyword evidence="2" id="KW-1185">Reference proteome</keyword>
<comment type="caution">
    <text evidence="1">The sequence shown here is derived from an EMBL/GenBank/DDBJ whole genome shotgun (WGS) entry which is preliminary data.</text>
</comment>